<dbReference type="Gene3D" id="3.30.460.20">
    <property type="entry name" value="CorA soluble domain-like"/>
    <property type="match status" value="1"/>
</dbReference>
<dbReference type="AlphaFoldDB" id="A0A9E2NYG1"/>
<comment type="similarity">
    <text evidence="2">Belongs to the CorA metal ion transporter (MIT) (TC 1.A.35) family.</text>
</comment>
<dbReference type="Pfam" id="PF01544">
    <property type="entry name" value="CorA"/>
    <property type="match status" value="1"/>
</dbReference>
<dbReference type="InterPro" id="IPR045863">
    <property type="entry name" value="CorA_TM1_TM2"/>
</dbReference>
<sequence>MITYWQQENGRFVKTEWDERDKSQNTWVDARSVTREDIRILQEDFGVEQDNILDILDPDELSRIDKEDNYTITIARIPVFDPTGDISYFTAPIGVIVYPDIVITICWTDCEMLRDITANRIRGISLADFPAFIVKILSRADIMFLRYLKEINRRTSSIQHELQQSIKNNELIQLLNLEKSLEFFSTSLKSNQILLEKLKKTKCLTFDANDFDWLDDVVIDNRQAIEMTDTYSNILAGTMDAFASVISNNMNIVMKKLTIISLVMMVPTFITGFFGMNVKLPFSESEWMGTAIISVLCVASSLIAALLLVKERTDLVTKRPKKSLAQKIKEKKALRALKAQEKKIERS</sequence>
<dbReference type="Proteomes" id="UP000823914">
    <property type="component" value="Unassembled WGS sequence"/>
</dbReference>
<dbReference type="InterPro" id="IPR045861">
    <property type="entry name" value="CorA_cytoplasmic_dom"/>
</dbReference>
<dbReference type="SUPFAM" id="SSF143865">
    <property type="entry name" value="CorA soluble domain-like"/>
    <property type="match status" value="1"/>
</dbReference>
<dbReference type="SUPFAM" id="SSF144083">
    <property type="entry name" value="Magnesium transport protein CorA, transmembrane region"/>
    <property type="match status" value="1"/>
</dbReference>
<evidence type="ECO:0000256" key="3">
    <source>
        <dbReference type="ARBA" id="ARBA00022692"/>
    </source>
</evidence>
<organism evidence="7 8">
    <name type="scientific">Candidatus Treponema excrementipullorum</name>
    <dbReference type="NCBI Taxonomy" id="2838768"/>
    <lineage>
        <taxon>Bacteria</taxon>
        <taxon>Pseudomonadati</taxon>
        <taxon>Spirochaetota</taxon>
        <taxon>Spirochaetia</taxon>
        <taxon>Spirochaetales</taxon>
        <taxon>Treponemataceae</taxon>
        <taxon>Treponema</taxon>
    </lineage>
</organism>
<dbReference type="EMBL" id="JAHLFV010000085">
    <property type="protein sequence ID" value="MBU3849676.1"/>
    <property type="molecule type" value="Genomic_DNA"/>
</dbReference>
<dbReference type="InterPro" id="IPR047199">
    <property type="entry name" value="CorA-like"/>
</dbReference>
<protein>
    <submittedName>
        <fullName evidence="7">Magnesium transporter CorA family protein</fullName>
    </submittedName>
</protein>
<gene>
    <name evidence="7" type="ORF">IAA16_03835</name>
</gene>
<evidence type="ECO:0000256" key="4">
    <source>
        <dbReference type="ARBA" id="ARBA00022989"/>
    </source>
</evidence>
<comment type="subcellular location">
    <subcellularLocation>
        <location evidence="1">Membrane</location>
        <topology evidence="1">Multi-pass membrane protein</topology>
    </subcellularLocation>
</comment>
<dbReference type="InterPro" id="IPR002523">
    <property type="entry name" value="MgTranspt_CorA/ZnTranspt_ZntB"/>
</dbReference>
<evidence type="ECO:0000313" key="8">
    <source>
        <dbReference type="Proteomes" id="UP000823914"/>
    </source>
</evidence>
<dbReference type="Gene3D" id="1.20.58.340">
    <property type="entry name" value="Magnesium transport protein CorA, transmembrane region"/>
    <property type="match status" value="2"/>
</dbReference>
<keyword evidence="3 6" id="KW-0812">Transmembrane</keyword>
<keyword evidence="5 6" id="KW-0472">Membrane</keyword>
<dbReference type="GO" id="GO:0046873">
    <property type="term" value="F:metal ion transmembrane transporter activity"/>
    <property type="evidence" value="ECO:0007669"/>
    <property type="project" value="InterPro"/>
</dbReference>
<dbReference type="CDD" id="cd12827">
    <property type="entry name" value="EcCorA_ZntB-like_u2"/>
    <property type="match status" value="1"/>
</dbReference>
<name>A0A9E2NYG1_9SPIR</name>
<comment type="caution">
    <text evidence="7">The sequence shown here is derived from an EMBL/GenBank/DDBJ whole genome shotgun (WGS) entry which is preliminary data.</text>
</comment>
<feature type="transmembrane region" description="Helical" evidence="6">
    <location>
        <begin position="287"/>
        <end position="309"/>
    </location>
</feature>
<reference evidence="7" key="1">
    <citation type="journal article" date="2021" name="PeerJ">
        <title>Extensive microbial diversity within the chicken gut microbiome revealed by metagenomics and culture.</title>
        <authorList>
            <person name="Gilroy R."/>
            <person name="Ravi A."/>
            <person name="Getino M."/>
            <person name="Pursley I."/>
            <person name="Horton D.L."/>
            <person name="Alikhan N.F."/>
            <person name="Baker D."/>
            <person name="Gharbi K."/>
            <person name="Hall N."/>
            <person name="Watson M."/>
            <person name="Adriaenssens E.M."/>
            <person name="Foster-Nyarko E."/>
            <person name="Jarju S."/>
            <person name="Secka A."/>
            <person name="Antonio M."/>
            <person name="Oren A."/>
            <person name="Chaudhuri R.R."/>
            <person name="La Ragione R."/>
            <person name="Hildebrand F."/>
            <person name="Pallen M.J."/>
        </authorList>
    </citation>
    <scope>NUCLEOTIDE SEQUENCE</scope>
    <source>
        <strain evidence="7">Gambia15-2214</strain>
    </source>
</reference>
<evidence type="ECO:0000256" key="2">
    <source>
        <dbReference type="ARBA" id="ARBA00009765"/>
    </source>
</evidence>
<evidence type="ECO:0000256" key="5">
    <source>
        <dbReference type="ARBA" id="ARBA00023136"/>
    </source>
</evidence>
<dbReference type="PANTHER" id="PTHR47891:SF2">
    <property type="entry name" value="MAGNESIUM AND COBALT TRANSPORTER"/>
    <property type="match status" value="1"/>
</dbReference>
<dbReference type="PANTHER" id="PTHR47891">
    <property type="entry name" value="TRANSPORTER-RELATED"/>
    <property type="match status" value="1"/>
</dbReference>
<accession>A0A9E2NYG1</accession>
<keyword evidence="4 6" id="KW-1133">Transmembrane helix</keyword>
<evidence type="ECO:0000313" key="7">
    <source>
        <dbReference type="EMBL" id="MBU3849676.1"/>
    </source>
</evidence>
<dbReference type="GO" id="GO:0016020">
    <property type="term" value="C:membrane"/>
    <property type="evidence" value="ECO:0007669"/>
    <property type="project" value="UniProtKB-SubCell"/>
</dbReference>
<proteinExistence type="inferred from homology"/>
<reference evidence="7" key="2">
    <citation type="submission" date="2021-04" db="EMBL/GenBank/DDBJ databases">
        <authorList>
            <person name="Gilroy R."/>
        </authorList>
    </citation>
    <scope>NUCLEOTIDE SEQUENCE</scope>
    <source>
        <strain evidence="7">Gambia15-2214</strain>
    </source>
</reference>
<feature type="transmembrane region" description="Helical" evidence="6">
    <location>
        <begin position="257"/>
        <end position="275"/>
    </location>
</feature>
<evidence type="ECO:0000256" key="6">
    <source>
        <dbReference type="SAM" id="Phobius"/>
    </source>
</evidence>
<evidence type="ECO:0000256" key="1">
    <source>
        <dbReference type="ARBA" id="ARBA00004141"/>
    </source>
</evidence>